<dbReference type="GO" id="GO:0046580">
    <property type="term" value="P:negative regulation of Ras protein signal transduction"/>
    <property type="evidence" value="ECO:0007669"/>
    <property type="project" value="UniProtKB-ARBA"/>
</dbReference>
<dbReference type="SMART" id="SM00404">
    <property type="entry name" value="PTPc_motif"/>
    <property type="match status" value="1"/>
</dbReference>
<dbReference type="Pfam" id="PF04784">
    <property type="entry name" value="DUF547"/>
    <property type="match status" value="1"/>
</dbReference>
<comment type="similarity">
    <text evidence="3">Belongs to the PTEN phosphatase protein family.</text>
</comment>
<dbReference type="InterPro" id="IPR000387">
    <property type="entry name" value="Tyr_Pase_dom"/>
</dbReference>
<evidence type="ECO:0000256" key="5">
    <source>
        <dbReference type="ARBA" id="ARBA00013064"/>
    </source>
</evidence>
<dbReference type="InterPro" id="IPR029023">
    <property type="entry name" value="Tensin_phosphatase"/>
</dbReference>
<dbReference type="InterPro" id="IPR035892">
    <property type="entry name" value="C2_domain_sf"/>
</dbReference>
<feature type="domain" description="Tyrosine specific protein phosphatases" evidence="22">
    <location>
        <begin position="102"/>
        <end position="173"/>
    </location>
</feature>
<dbReference type="STRING" id="1890364.A0A2P6ND01"/>
<dbReference type="PROSITE" id="PS50056">
    <property type="entry name" value="TYR_PHOSPHATASE_2"/>
    <property type="match status" value="1"/>
</dbReference>
<keyword evidence="8" id="KW-0378">Hydrolase</keyword>
<dbReference type="GO" id="GO:0006629">
    <property type="term" value="P:lipid metabolic process"/>
    <property type="evidence" value="ECO:0007669"/>
    <property type="project" value="UniProtKB-KW"/>
</dbReference>
<dbReference type="InterPro" id="IPR006869">
    <property type="entry name" value="DUF547"/>
</dbReference>
<comment type="catalytic activity">
    <reaction evidence="16">
        <text>a 1,2-diacyl-sn-glycero-3-phospho-(1D-myo-inositol-3,4,5-trisphosphate) + H2O = a 1,2-diacyl-sn-glycero-3-phospho-(1D-myo-inositol-4,5-bisphosphate) + phosphate</text>
        <dbReference type="Rhea" id="RHEA:25017"/>
        <dbReference type="ChEBI" id="CHEBI:15377"/>
        <dbReference type="ChEBI" id="CHEBI:43474"/>
        <dbReference type="ChEBI" id="CHEBI:57836"/>
        <dbReference type="ChEBI" id="CHEBI:58456"/>
        <dbReference type="EC" id="3.1.3.67"/>
    </reaction>
    <physiologicalReaction direction="left-to-right" evidence="16">
        <dbReference type="Rhea" id="RHEA:25018"/>
    </physiologicalReaction>
</comment>
<dbReference type="PANTHER" id="PTHR12305">
    <property type="entry name" value="PHOSPHATASE WITH HOMOLOGY TO TENSIN"/>
    <property type="match status" value="1"/>
</dbReference>
<accession>A0A2P6ND01</accession>
<comment type="catalytic activity">
    <reaction evidence="13">
        <text>1,2-dioctanoyl-sn-glycero-3-phospho-(1D-myo-inositol-3,4,5-trisphosphate) + H2O = 1,2-dioctanoyl-sn-glycero-3-phospho-(1D-myo-inositol-4,5-bisphosphate) + phosphate</text>
        <dbReference type="Rhea" id="RHEA:43552"/>
        <dbReference type="ChEBI" id="CHEBI:15377"/>
        <dbReference type="ChEBI" id="CHEBI:43474"/>
        <dbReference type="ChEBI" id="CHEBI:83416"/>
        <dbReference type="ChEBI" id="CHEBI:83419"/>
    </reaction>
    <physiologicalReaction direction="left-to-right" evidence="13">
        <dbReference type="Rhea" id="RHEA:43553"/>
    </physiologicalReaction>
</comment>
<dbReference type="InterPro" id="IPR045101">
    <property type="entry name" value="PTP_PTEN"/>
</dbReference>
<evidence type="ECO:0000256" key="3">
    <source>
        <dbReference type="ARBA" id="ARBA00007881"/>
    </source>
</evidence>
<dbReference type="GO" id="GO:0005829">
    <property type="term" value="C:cytosol"/>
    <property type="evidence" value="ECO:0007669"/>
    <property type="project" value="TreeGrafter"/>
</dbReference>
<dbReference type="PROSITE" id="PS51181">
    <property type="entry name" value="PPASE_TENSIN"/>
    <property type="match status" value="1"/>
</dbReference>
<evidence type="ECO:0000256" key="4">
    <source>
        <dbReference type="ARBA" id="ARBA00013015"/>
    </source>
</evidence>
<dbReference type="Proteomes" id="UP000241769">
    <property type="component" value="Unassembled WGS sequence"/>
</dbReference>
<evidence type="ECO:0000256" key="19">
    <source>
        <dbReference type="ARBA" id="ARBA00047986"/>
    </source>
</evidence>
<keyword evidence="11" id="KW-0966">Cell projection</keyword>
<comment type="subcellular location">
    <subcellularLocation>
        <location evidence="1">Cell projection</location>
        <location evidence="1">Neuron projection</location>
    </subcellularLocation>
    <subcellularLocation>
        <location evidence="2">Cytoplasm</location>
    </subcellularLocation>
</comment>
<evidence type="ECO:0000256" key="15">
    <source>
        <dbReference type="ARBA" id="ARBA00043734"/>
    </source>
</evidence>
<dbReference type="InParanoid" id="A0A2P6ND01"/>
<evidence type="ECO:0000256" key="6">
    <source>
        <dbReference type="ARBA" id="ARBA00013081"/>
    </source>
</evidence>
<evidence type="ECO:0000313" key="26">
    <source>
        <dbReference type="Proteomes" id="UP000241769"/>
    </source>
</evidence>
<comment type="catalytic activity">
    <reaction evidence="21">
        <text>O-phospho-L-tyrosyl-[protein] + H2O = L-tyrosyl-[protein] + phosphate</text>
        <dbReference type="Rhea" id="RHEA:10684"/>
        <dbReference type="Rhea" id="RHEA-COMP:10136"/>
        <dbReference type="Rhea" id="RHEA-COMP:20101"/>
        <dbReference type="ChEBI" id="CHEBI:15377"/>
        <dbReference type="ChEBI" id="CHEBI:43474"/>
        <dbReference type="ChEBI" id="CHEBI:46858"/>
        <dbReference type="ChEBI" id="CHEBI:61978"/>
        <dbReference type="EC" id="3.1.3.48"/>
    </reaction>
    <physiologicalReaction direction="left-to-right" evidence="21">
        <dbReference type="Rhea" id="RHEA:10685"/>
    </physiologicalReaction>
</comment>
<name>A0A2P6ND01_9EUKA</name>
<evidence type="ECO:0000256" key="1">
    <source>
        <dbReference type="ARBA" id="ARBA00004487"/>
    </source>
</evidence>
<dbReference type="Pfam" id="PF10409">
    <property type="entry name" value="PTEN_C2"/>
    <property type="match status" value="1"/>
</dbReference>
<keyword evidence="9" id="KW-0904">Protein phosphatase</keyword>
<organism evidence="25 26">
    <name type="scientific">Planoprotostelium fungivorum</name>
    <dbReference type="NCBI Taxonomy" id="1890364"/>
    <lineage>
        <taxon>Eukaryota</taxon>
        <taxon>Amoebozoa</taxon>
        <taxon>Evosea</taxon>
        <taxon>Variosea</taxon>
        <taxon>Cavosteliida</taxon>
        <taxon>Cavosteliaceae</taxon>
        <taxon>Planoprotostelium</taxon>
    </lineage>
</organism>
<reference evidence="25 26" key="1">
    <citation type="journal article" date="2018" name="Genome Biol. Evol.">
        <title>Multiple Roots of Fruiting Body Formation in Amoebozoa.</title>
        <authorList>
            <person name="Hillmann F."/>
            <person name="Forbes G."/>
            <person name="Novohradska S."/>
            <person name="Ferling I."/>
            <person name="Riege K."/>
            <person name="Groth M."/>
            <person name="Westermann M."/>
            <person name="Marz M."/>
            <person name="Spaller T."/>
            <person name="Winckler T."/>
            <person name="Schaap P."/>
            <person name="Glockner G."/>
        </authorList>
    </citation>
    <scope>NUCLEOTIDE SEQUENCE [LARGE SCALE GENOMIC DNA]</scope>
    <source>
        <strain evidence="25 26">Jena</strain>
    </source>
</reference>
<dbReference type="Gene3D" id="3.90.190.10">
    <property type="entry name" value="Protein tyrosine phosphatase superfamily"/>
    <property type="match status" value="1"/>
</dbReference>
<dbReference type="CDD" id="cd14509">
    <property type="entry name" value="PTP_PTEN"/>
    <property type="match status" value="1"/>
</dbReference>
<dbReference type="SMART" id="SM01326">
    <property type="entry name" value="PTEN_C2"/>
    <property type="match status" value="1"/>
</dbReference>
<evidence type="ECO:0000313" key="25">
    <source>
        <dbReference type="EMBL" id="PRP81837.1"/>
    </source>
</evidence>
<dbReference type="EC" id="3.1.3.48" evidence="5"/>
<dbReference type="EC" id="3.1.3.16" evidence="6"/>
<comment type="catalytic activity">
    <reaction evidence="17">
        <text>1D-myo-inositol 1,3,4,5,6-pentakisphosphate + H2O = 1D-myo-inositol 1,4,5,6-tetrakisphosphate + phosphate</text>
        <dbReference type="Rhea" id="RHEA:77143"/>
        <dbReference type="ChEBI" id="CHEBI:15377"/>
        <dbReference type="ChEBI" id="CHEBI:43474"/>
        <dbReference type="ChEBI" id="CHEBI:57627"/>
        <dbReference type="ChEBI" id="CHEBI:57733"/>
    </reaction>
    <physiologicalReaction direction="left-to-right" evidence="17">
        <dbReference type="Rhea" id="RHEA:77144"/>
    </physiologicalReaction>
</comment>
<evidence type="ECO:0000256" key="10">
    <source>
        <dbReference type="ARBA" id="ARBA00023098"/>
    </source>
</evidence>
<comment type="catalytic activity">
    <reaction evidence="19">
        <text>O-phospho-L-seryl-[protein] + H2O = L-seryl-[protein] + phosphate</text>
        <dbReference type="Rhea" id="RHEA:20629"/>
        <dbReference type="Rhea" id="RHEA-COMP:9863"/>
        <dbReference type="Rhea" id="RHEA-COMP:11604"/>
        <dbReference type="ChEBI" id="CHEBI:15377"/>
        <dbReference type="ChEBI" id="CHEBI:29999"/>
        <dbReference type="ChEBI" id="CHEBI:43474"/>
        <dbReference type="ChEBI" id="CHEBI:83421"/>
        <dbReference type="EC" id="3.1.3.16"/>
    </reaction>
    <physiologicalReaction direction="left-to-right" evidence="19">
        <dbReference type="Rhea" id="RHEA:20630"/>
    </physiologicalReaction>
</comment>
<dbReference type="GO" id="GO:0042995">
    <property type="term" value="C:cell projection"/>
    <property type="evidence" value="ECO:0007669"/>
    <property type="project" value="UniProtKB-ARBA"/>
</dbReference>
<dbReference type="SUPFAM" id="SSF49562">
    <property type="entry name" value="C2 domain (Calcium/lipid-binding domain, CaLB)"/>
    <property type="match status" value="1"/>
</dbReference>
<dbReference type="InterPro" id="IPR051281">
    <property type="entry name" value="Dual-spec_lipid-protein_phosph"/>
</dbReference>
<dbReference type="GO" id="GO:0016314">
    <property type="term" value="F:phosphatidylinositol-3,4,5-trisphosphate 3-phosphatase activity"/>
    <property type="evidence" value="ECO:0007669"/>
    <property type="project" value="UniProtKB-EC"/>
</dbReference>
<dbReference type="GO" id="GO:0051489">
    <property type="term" value="P:regulation of filopodium assembly"/>
    <property type="evidence" value="ECO:0007669"/>
    <property type="project" value="UniProtKB-ARBA"/>
</dbReference>
<dbReference type="EC" id="3.1.3.67" evidence="4"/>
<keyword evidence="26" id="KW-1185">Reference proteome</keyword>
<evidence type="ECO:0000259" key="24">
    <source>
        <dbReference type="PROSITE" id="PS51182"/>
    </source>
</evidence>
<dbReference type="GO" id="GO:0004725">
    <property type="term" value="F:protein tyrosine phosphatase activity"/>
    <property type="evidence" value="ECO:0007669"/>
    <property type="project" value="UniProtKB-EC"/>
</dbReference>
<evidence type="ECO:0000256" key="2">
    <source>
        <dbReference type="ARBA" id="ARBA00004496"/>
    </source>
</evidence>
<comment type="caution">
    <text evidence="25">The sequence shown here is derived from an EMBL/GenBank/DDBJ whole genome shotgun (WGS) entry which is preliminary data.</text>
</comment>
<dbReference type="InterPro" id="IPR014020">
    <property type="entry name" value="Tensin_C2-dom"/>
</dbReference>
<evidence type="ECO:0000256" key="7">
    <source>
        <dbReference type="ARBA" id="ARBA00022490"/>
    </source>
</evidence>
<gene>
    <name evidence="25" type="ORF">PROFUN_10586</name>
</gene>
<evidence type="ECO:0000256" key="18">
    <source>
        <dbReference type="ARBA" id="ARBA00044309"/>
    </source>
</evidence>
<evidence type="ECO:0000259" key="23">
    <source>
        <dbReference type="PROSITE" id="PS51181"/>
    </source>
</evidence>
<dbReference type="GO" id="GO:0004722">
    <property type="term" value="F:protein serine/threonine phosphatase activity"/>
    <property type="evidence" value="ECO:0007669"/>
    <property type="project" value="UniProtKB-EC"/>
</dbReference>
<evidence type="ECO:0000256" key="21">
    <source>
        <dbReference type="ARBA" id="ARBA00051341"/>
    </source>
</evidence>
<dbReference type="FunFam" id="3.90.190.10:FF:000029">
    <property type="entry name" value="Phosphatidylinositol 3,4,5-trisphosphate 3-phosphatase and dual-specificity protein phosphatase PTEN"/>
    <property type="match status" value="1"/>
</dbReference>
<dbReference type="InterPro" id="IPR029021">
    <property type="entry name" value="Prot-tyrosine_phosphatase-like"/>
</dbReference>
<feature type="domain" description="Phosphatase tensin-type" evidence="23">
    <location>
        <begin position="14"/>
        <end position="185"/>
    </location>
</feature>
<dbReference type="Gene3D" id="2.60.40.1110">
    <property type="match status" value="1"/>
</dbReference>
<evidence type="ECO:0000256" key="17">
    <source>
        <dbReference type="ARBA" id="ARBA00043762"/>
    </source>
</evidence>
<sequence length="671" mass="76226">MSSLIRGAVSKKKRRYQKHGFDLDLSYITKRIIAMGFPSDSMEGVYRNPWKKVFDFLELSHKDHYKIYNLCSERSYDITRFRSRVECFPFDDHNAPPFDLIHKFCINAHEWMQADPNNVIVVHCKAGKGRTGVMICAYMLYSQEWKKADDALSFYAAMRTYNQKGVTIPSQLRYIRYFASVVGNNPSVTISPVAPSLLLSRIDLITLPKVCSAEDVSFSVYMYKTLVYTFREPPKHPQKGKGTVLPMSDEEQIVSFVMPESLPLNGDLKFDFFQSNNHERLFAFWLNTGFIENNFVQLPKLELDKINKDKNHKSFDKNFVVRVYFNTPVDGKIKMQQKVRPPTIRPDERPPVQELETGVLNLRGISKPSQRSACDVSLELVSTILALYDAAPRAKDNQYKDFDSIRQLKDFGDFCLSTSELQTVNLENLDHPLRVSFWLNIYHTLCLHGYVLCASDDSTGTPFAAVPNTLKETLALHKHIKYQIGGLGAFSAADIHFGILKSRTMPSSHDPTARSGGFLAAQRLAPIEEGRLSEMLGDLPVNPIVAVVALTTPVPRISLGINLGTKHSPRIRVFQPLTVFDELEKAARTLAKDYIEIDNKEKKVILPELLEWNVNALGGQKNMMMDFIGYLPKEERENVNSKYSVEYLPHDATFSVVLQYGKSSFLNSDVA</sequence>
<evidence type="ECO:0000259" key="22">
    <source>
        <dbReference type="PROSITE" id="PS50056"/>
    </source>
</evidence>
<comment type="catalytic activity">
    <reaction evidence="15">
        <text>1D-myo-inositol 1,3,4,5-tetrakisphosphate + H2O = 1D-myo-inositol 1,4,5-trisphosphate + phosphate</text>
        <dbReference type="Rhea" id="RHEA:77155"/>
        <dbReference type="ChEBI" id="CHEBI:15377"/>
        <dbReference type="ChEBI" id="CHEBI:43474"/>
        <dbReference type="ChEBI" id="CHEBI:57895"/>
        <dbReference type="ChEBI" id="CHEBI:203600"/>
    </reaction>
    <physiologicalReaction direction="left-to-right" evidence="15">
        <dbReference type="Rhea" id="RHEA:77156"/>
    </physiologicalReaction>
</comment>
<feature type="domain" description="C2 tensin-type" evidence="24">
    <location>
        <begin position="194"/>
        <end position="328"/>
    </location>
</feature>
<dbReference type="InterPro" id="IPR016130">
    <property type="entry name" value="Tyr_Pase_AS"/>
</dbReference>
<dbReference type="InterPro" id="IPR003595">
    <property type="entry name" value="Tyr_Pase_cat"/>
</dbReference>
<dbReference type="GO" id="GO:1903665">
    <property type="term" value="P:negative regulation of asexual reproduction"/>
    <property type="evidence" value="ECO:0007669"/>
    <property type="project" value="UniProtKB-ARBA"/>
</dbReference>
<evidence type="ECO:0000256" key="14">
    <source>
        <dbReference type="ARBA" id="ARBA00034338"/>
    </source>
</evidence>
<dbReference type="GO" id="GO:0050793">
    <property type="term" value="P:regulation of developmental process"/>
    <property type="evidence" value="ECO:0007669"/>
    <property type="project" value="UniProtKB-ARBA"/>
</dbReference>
<dbReference type="PROSITE" id="PS00383">
    <property type="entry name" value="TYR_PHOSPHATASE_1"/>
    <property type="match status" value="1"/>
</dbReference>
<comment type="catalytic activity">
    <reaction evidence="20">
        <text>O-phospho-L-threonyl-[protein] + H2O = L-threonyl-[protein] + phosphate</text>
        <dbReference type="Rhea" id="RHEA:47004"/>
        <dbReference type="Rhea" id="RHEA-COMP:11060"/>
        <dbReference type="Rhea" id="RHEA-COMP:11605"/>
        <dbReference type="ChEBI" id="CHEBI:15377"/>
        <dbReference type="ChEBI" id="CHEBI:30013"/>
        <dbReference type="ChEBI" id="CHEBI:43474"/>
        <dbReference type="ChEBI" id="CHEBI:61977"/>
        <dbReference type="EC" id="3.1.3.16"/>
    </reaction>
    <physiologicalReaction direction="left-to-right" evidence="20">
        <dbReference type="Rhea" id="RHEA:47005"/>
    </physiologicalReaction>
</comment>
<dbReference type="PANTHER" id="PTHR12305:SF81">
    <property type="entry name" value="PHOSPHATIDYLINOSITOL 3,4,5-TRISPHOSPHATE 3-PHOSPHATASE AND DUAL-SPECIFICITY PROTEIN PHOSPHATASE PTEN"/>
    <property type="match status" value="1"/>
</dbReference>
<keyword evidence="10" id="KW-0443">Lipid metabolism</keyword>
<keyword evidence="7" id="KW-0963">Cytoplasm</keyword>
<dbReference type="PROSITE" id="PS51182">
    <property type="entry name" value="C2_TENSIN"/>
    <property type="match status" value="1"/>
</dbReference>
<comment type="catalytic activity">
    <reaction evidence="12">
        <text>1,2-dihexadecanoyl-sn-glycero-3-phospho-(1D-myo-inositol-3,4,5-trisphosphate) + H2O = 1,2-dihexadecanoyl-sn-glycero-3-phospho-(1D-myo-inositol-4,5-bisphosphate) + phosphate</text>
        <dbReference type="Rhea" id="RHEA:43560"/>
        <dbReference type="ChEBI" id="CHEBI:15377"/>
        <dbReference type="ChEBI" id="CHEBI:43474"/>
        <dbReference type="ChEBI" id="CHEBI:83420"/>
        <dbReference type="ChEBI" id="CHEBI:83423"/>
    </reaction>
    <physiologicalReaction direction="left-to-right" evidence="12">
        <dbReference type="Rhea" id="RHEA:43561"/>
    </physiologicalReaction>
</comment>
<evidence type="ECO:0000256" key="11">
    <source>
        <dbReference type="ARBA" id="ARBA00023273"/>
    </source>
</evidence>
<protein>
    <recommendedName>
        <fullName evidence="14">Phosphatidylinositol 3,4,5-trisphosphate 3-phosphatase and dual-specificity protein phosphatase PTEN</fullName>
        <ecNumber evidence="6">3.1.3.16</ecNumber>
        <ecNumber evidence="5">3.1.3.48</ecNumber>
        <ecNumber evidence="4">3.1.3.67</ecNumber>
    </recommendedName>
    <alternativeName>
        <fullName evidence="18">Inositol polyphosphate 3-phosphatase</fullName>
    </alternativeName>
</protein>
<proteinExistence type="inferred from homology"/>
<evidence type="ECO:0000256" key="20">
    <source>
        <dbReference type="ARBA" id="ARBA00048832"/>
    </source>
</evidence>
<dbReference type="EMBL" id="MDYQ01000116">
    <property type="protein sequence ID" value="PRP81837.1"/>
    <property type="molecule type" value="Genomic_DNA"/>
</dbReference>
<dbReference type="GO" id="GO:0031038">
    <property type="term" value="P:myosin II filament organization"/>
    <property type="evidence" value="ECO:0007669"/>
    <property type="project" value="UniProtKB-ARBA"/>
</dbReference>
<evidence type="ECO:0000256" key="8">
    <source>
        <dbReference type="ARBA" id="ARBA00022801"/>
    </source>
</evidence>
<dbReference type="OrthoDB" id="18331at2759"/>
<evidence type="ECO:0000256" key="13">
    <source>
        <dbReference type="ARBA" id="ARBA00034268"/>
    </source>
</evidence>
<dbReference type="GO" id="GO:0051898">
    <property type="term" value="P:negative regulation of phosphatidylinositol 3-kinase/protein kinase B signal transduction"/>
    <property type="evidence" value="ECO:0007669"/>
    <property type="project" value="UniProtKB-ARBA"/>
</dbReference>
<evidence type="ECO:0000256" key="9">
    <source>
        <dbReference type="ARBA" id="ARBA00022912"/>
    </source>
</evidence>
<dbReference type="GO" id="GO:0140986">
    <property type="term" value="P:G protein-coupled chemorepellent receptor signaling pathway"/>
    <property type="evidence" value="ECO:0007669"/>
    <property type="project" value="UniProtKB-ARBA"/>
</dbReference>
<evidence type="ECO:0000256" key="12">
    <source>
        <dbReference type="ARBA" id="ARBA00034256"/>
    </source>
</evidence>
<evidence type="ECO:0000256" key="16">
    <source>
        <dbReference type="ARBA" id="ARBA00043760"/>
    </source>
</evidence>
<dbReference type="SUPFAM" id="SSF52799">
    <property type="entry name" value="(Phosphotyrosine protein) phosphatases II"/>
    <property type="match status" value="1"/>
</dbReference>
<dbReference type="AlphaFoldDB" id="A0A2P6ND01"/>
<dbReference type="Pfam" id="PF22785">
    <property type="entry name" value="Tc-R-P"/>
    <property type="match status" value="1"/>
</dbReference>